<keyword evidence="1" id="KW-1133">Transmembrane helix</keyword>
<keyword evidence="1" id="KW-0472">Membrane</keyword>
<feature type="transmembrane region" description="Helical" evidence="1">
    <location>
        <begin position="23"/>
        <end position="49"/>
    </location>
</feature>
<dbReference type="EMBL" id="BK014298">
    <property type="protein sequence ID" value="DAF42289.1"/>
    <property type="molecule type" value="Viral_cRNA"/>
</dbReference>
<keyword evidence="1" id="KW-0812">Transmembrane</keyword>
<evidence type="ECO:0000256" key="1">
    <source>
        <dbReference type="SAM" id="Phobius"/>
    </source>
</evidence>
<dbReference type="Proteomes" id="UP001161655">
    <property type="component" value="Segment"/>
</dbReference>
<reference evidence="2" key="1">
    <citation type="journal article" date="2021" name="J. Anim. Genet.">
        <title>Illuminating the plant rhabdovirus landscape through metatranscriptomics data.</title>
        <authorList>
            <person name="Bejerman N."/>
            <person name="Dietzgen R.G."/>
            <person name="Debat H."/>
        </authorList>
    </citation>
    <scope>NUCLEOTIDE SEQUENCE</scope>
</reference>
<sequence>MDDMQLDQIIAILTGDMHAFEVMIIRMVMIGYMISVLPKYSFLTIYRILKIIYLKLRRWVDTDKIYEAAKRHNRDGGPKYRVIHNA</sequence>
<evidence type="ECO:0000313" key="3">
    <source>
        <dbReference type="Proteomes" id="UP001161655"/>
    </source>
</evidence>
<accession>A0A8D9UJ18</accession>
<name>A0A8D9UJ18_9RHAB</name>
<dbReference type="RefSeq" id="YP_010802249.1">
    <property type="nucleotide sequence ID" value="NC_076971.1"/>
</dbReference>
<dbReference type="KEGG" id="vg:80540967"/>
<dbReference type="GeneID" id="80540967"/>
<keyword evidence="3" id="KW-1185">Reference proteome</keyword>
<proteinExistence type="predicted"/>
<protein>
    <submittedName>
        <fullName evidence="2">P6</fullName>
    </submittedName>
</protein>
<reference evidence="2" key="2">
    <citation type="journal article" date="2021" name="Viruses">
        <title>Illuminating the Plant Rhabdovirus Landscape through Metatranscriptomics Data.</title>
        <authorList>
            <person name="Bejerman N."/>
            <person name="Dietzgen R.G."/>
            <person name="Debat H."/>
        </authorList>
    </citation>
    <scope>NUCLEOTIDE SEQUENCE</scope>
</reference>
<organism evidence="2 3">
    <name type="scientific">Asclepias syriaca virus 1</name>
    <dbReference type="NCBI Taxonomy" id="2793722"/>
    <lineage>
        <taxon>Viruses</taxon>
        <taxon>Riboviria</taxon>
        <taxon>Orthornavirae</taxon>
        <taxon>Negarnaviricota</taxon>
        <taxon>Haploviricotina</taxon>
        <taxon>Monjiviricetes</taxon>
        <taxon>Mononegavirales</taxon>
        <taxon>Rhabdoviridae</taxon>
        <taxon>Betarhabdovirinae</taxon>
        <taxon>Alphacytorhabdovirus</taxon>
        <taxon>Alphacytorhabdovirus asclepiadis</taxon>
        <taxon>Cytorhabdovirus asclepiadis</taxon>
    </lineage>
</organism>
<evidence type="ECO:0000313" key="2">
    <source>
        <dbReference type="EMBL" id="DAF42289.1"/>
    </source>
</evidence>